<dbReference type="EMBL" id="DVMH01000009">
    <property type="protein sequence ID" value="HIU09928.1"/>
    <property type="molecule type" value="Genomic_DNA"/>
</dbReference>
<evidence type="ECO:0000313" key="1">
    <source>
        <dbReference type="EMBL" id="HIU09928.1"/>
    </source>
</evidence>
<dbReference type="Proteomes" id="UP000824124">
    <property type="component" value="Unassembled WGS sequence"/>
</dbReference>
<name>A0A9D1KY49_9FIRM</name>
<reference evidence="1" key="2">
    <citation type="journal article" date="2021" name="PeerJ">
        <title>Extensive microbial diversity within the chicken gut microbiome revealed by metagenomics and culture.</title>
        <authorList>
            <person name="Gilroy R."/>
            <person name="Ravi A."/>
            <person name="Getino M."/>
            <person name="Pursley I."/>
            <person name="Horton D.L."/>
            <person name="Alikhan N.F."/>
            <person name="Baker D."/>
            <person name="Gharbi K."/>
            <person name="Hall N."/>
            <person name="Watson M."/>
            <person name="Adriaenssens E.M."/>
            <person name="Foster-Nyarko E."/>
            <person name="Jarju S."/>
            <person name="Secka A."/>
            <person name="Antonio M."/>
            <person name="Oren A."/>
            <person name="Chaudhuri R.R."/>
            <person name="La Ragione R."/>
            <person name="Hildebrand F."/>
            <person name="Pallen M.J."/>
        </authorList>
    </citation>
    <scope>NUCLEOTIDE SEQUENCE</scope>
    <source>
        <strain evidence="1">2830</strain>
    </source>
</reference>
<reference evidence="1" key="1">
    <citation type="submission" date="2020-10" db="EMBL/GenBank/DDBJ databases">
        <authorList>
            <person name="Gilroy R."/>
        </authorList>
    </citation>
    <scope>NUCLEOTIDE SEQUENCE</scope>
    <source>
        <strain evidence="1">2830</strain>
    </source>
</reference>
<accession>A0A9D1KY49</accession>
<evidence type="ECO:0000313" key="2">
    <source>
        <dbReference type="Proteomes" id="UP000824124"/>
    </source>
</evidence>
<proteinExistence type="predicted"/>
<sequence>MNKFNIDRKVILAIIMVFLIILATAFSTIKIMNYRESVLLDNEIKRTIGTQNFEELGHIETKTVTNVKYYAKDGSLIIEENETSDKTTNYNQ</sequence>
<comment type="caution">
    <text evidence="1">The sequence shown here is derived from an EMBL/GenBank/DDBJ whole genome shotgun (WGS) entry which is preliminary data.</text>
</comment>
<dbReference type="AlphaFoldDB" id="A0A9D1KY49"/>
<organism evidence="1 2">
    <name type="scientific">Candidatus Avidehalobacter gallistercoris</name>
    <dbReference type="NCBI Taxonomy" id="2840694"/>
    <lineage>
        <taxon>Bacteria</taxon>
        <taxon>Bacillati</taxon>
        <taxon>Bacillota</taxon>
        <taxon>Clostridia</taxon>
        <taxon>Eubacteriales</taxon>
        <taxon>Peptococcaceae</taxon>
        <taxon>Peptococcaceae incertae sedis</taxon>
        <taxon>Candidatus Avidehalobacter</taxon>
    </lineage>
</organism>
<gene>
    <name evidence="1" type="ORF">IAB00_01525</name>
</gene>
<protein>
    <submittedName>
        <fullName evidence="1">Uncharacterized protein</fullName>
    </submittedName>
</protein>